<organism evidence="5 6">
    <name type="scientific">Biomphalaria pfeifferi</name>
    <name type="common">Bloodfluke planorb</name>
    <name type="synonym">Freshwater snail</name>
    <dbReference type="NCBI Taxonomy" id="112525"/>
    <lineage>
        <taxon>Eukaryota</taxon>
        <taxon>Metazoa</taxon>
        <taxon>Spiralia</taxon>
        <taxon>Lophotrochozoa</taxon>
        <taxon>Mollusca</taxon>
        <taxon>Gastropoda</taxon>
        <taxon>Heterobranchia</taxon>
        <taxon>Euthyneura</taxon>
        <taxon>Panpulmonata</taxon>
        <taxon>Hygrophila</taxon>
        <taxon>Lymnaeoidea</taxon>
        <taxon>Planorbidae</taxon>
        <taxon>Biomphalaria</taxon>
    </lineage>
</organism>
<dbReference type="EMBL" id="JASAOG010000046">
    <property type="protein sequence ID" value="KAK0058818.1"/>
    <property type="molecule type" value="Genomic_DNA"/>
</dbReference>
<comment type="caution">
    <text evidence="5">The sequence shown here is derived from an EMBL/GenBank/DDBJ whole genome shotgun (WGS) entry which is preliminary data.</text>
</comment>
<evidence type="ECO:0000256" key="3">
    <source>
        <dbReference type="SAM" id="MobiDB-lite"/>
    </source>
</evidence>
<dbReference type="InterPro" id="IPR040370">
    <property type="entry name" value="CCDC74A/CCDC74B/CCDC92"/>
</dbReference>
<reference evidence="5" key="2">
    <citation type="submission" date="2023-04" db="EMBL/GenBank/DDBJ databases">
        <authorList>
            <person name="Bu L."/>
            <person name="Lu L."/>
            <person name="Laidemitt M.R."/>
            <person name="Zhang S.M."/>
            <person name="Mutuku M."/>
            <person name="Mkoji G."/>
            <person name="Steinauer M."/>
            <person name="Loker E.S."/>
        </authorList>
    </citation>
    <scope>NUCLEOTIDE SEQUENCE</scope>
    <source>
        <strain evidence="5">KasaAsao</strain>
        <tissue evidence="5">Whole Snail</tissue>
    </source>
</reference>
<feature type="region of interest" description="Disordered" evidence="3">
    <location>
        <begin position="232"/>
        <end position="266"/>
    </location>
</feature>
<dbReference type="PANTHER" id="PTHR14882">
    <property type="entry name" value="COILED-COIL DOMAIN-CONTAINING 74A"/>
    <property type="match status" value="1"/>
</dbReference>
<sequence length="357" mass="39419">MDKSAVTKWNNNSAITFLQQEHSATLKALHSEIEALQKQCAAYWEEESVEGAGDTGEGESEEAEPAGDTGANLTFQLTMQGLAIDGSGKFDNDMQKVQDELEQTREKMVALEKELSERDKKVEKLELEAKTQRKRWLDENRLQLQTMNTLRAELEAKANNIAYLTAEMNKMKQKIKSDHSELATNPSISFHGGHAHMEASIPIIKKPVAHQHYFPVPPPKDKTMSLSTGNTRIRRSNKHSGDLGKASKLPNQLMVSPGRSSGSESPDITSFLPLANQEIPVIEVKQPPILPPIPVSAATLSSFHPVSMHRVVSAASHYPQKKTSLSTKTELVSLAIENAANAEASWKLTESRSSEYN</sequence>
<dbReference type="PANTHER" id="PTHR14882:SF1">
    <property type="entry name" value="CCDC92 DOMAIN-CONTAINING PROTEIN"/>
    <property type="match status" value="1"/>
</dbReference>
<dbReference type="AlphaFoldDB" id="A0AAD8FCI2"/>
<feature type="domain" description="CCDC92/74 N-terminal" evidence="4">
    <location>
        <begin position="14"/>
        <end position="41"/>
    </location>
</feature>
<name>A0AAD8FCI2_BIOPF</name>
<gene>
    <name evidence="5" type="ORF">Bpfe_011783</name>
</gene>
<dbReference type="Proteomes" id="UP001233172">
    <property type="component" value="Unassembled WGS sequence"/>
</dbReference>
<keyword evidence="6" id="KW-1185">Reference proteome</keyword>
<dbReference type="Pfam" id="PF14916">
    <property type="entry name" value="CCDC92"/>
    <property type="match status" value="1"/>
</dbReference>
<reference evidence="5" key="1">
    <citation type="journal article" date="2023" name="PLoS Negl. Trop. Dis.">
        <title>A genome sequence for Biomphalaria pfeifferi, the major vector snail for the human-infecting parasite Schistosoma mansoni.</title>
        <authorList>
            <person name="Bu L."/>
            <person name="Lu L."/>
            <person name="Laidemitt M.R."/>
            <person name="Zhang S.M."/>
            <person name="Mutuku M."/>
            <person name="Mkoji G."/>
            <person name="Steinauer M."/>
            <person name="Loker E.S."/>
        </authorList>
    </citation>
    <scope>NUCLEOTIDE SEQUENCE</scope>
    <source>
        <strain evidence="5">KasaAsao</strain>
    </source>
</reference>
<feature type="coiled-coil region" evidence="2">
    <location>
        <begin position="87"/>
        <end position="174"/>
    </location>
</feature>
<feature type="region of interest" description="Disordered" evidence="3">
    <location>
        <begin position="47"/>
        <end position="69"/>
    </location>
</feature>
<keyword evidence="1 2" id="KW-0175">Coiled coil</keyword>
<accession>A0AAD8FCI2</accession>
<protein>
    <submittedName>
        <fullName evidence="5">Coiled-coil domain-containing protein 92</fullName>
    </submittedName>
</protein>
<feature type="compositionally biased region" description="Polar residues" evidence="3">
    <location>
        <begin position="249"/>
        <end position="266"/>
    </location>
</feature>
<proteinExistence type="predicted"/>
<evidence type="ECO:0000313" key="6">
    <source>
        <dbReference type="Proteomes" id="UP001233172"/>
    </source>
</evidence>
<evidence type="ECO:0000256" key="2">
    <source>
        <dbReference type="SAM" id="Coils"/>
    </source>
</evidence>
<feature type="compositionally biased region" description="Acidic residues" evidence="3">
    <location>
        <begin position="56"/>
        <end position="65"/>
    </location>
</feature>
<evidence type="ECO:0000313" key="5">
    <source>
        <dbReference type="EMBL" id="KAK0058818.1"/>
    </source>
</evidence>
<evidence type="ECO:0000259" key="4">
    <source>
        <dbReference type="Pfam" id="PF14916"/>
    </source>
</evidence>
<dbReference type="InterPro" id="IPR039496">
    <property type="entry name" value="CCDC92/74_N"/>
</dbReference>
<evidence type="ECO:0000256" key="1">
    <source>
        <dbReference type="ARBA" id="ARBA00023054"/>
    </source>
</evidence>